<comment type="similarity">
    <text evidence="1 10">Belongs to the ClpA/ClpB family.</text>
</comment>
<dbReference type="CDD" id="cd00009">
    <property type="entry name" value="AAA"/>
    <property type="match status" value="1"/>
</dbReference>
<comment type="subcellular location">
    <subcellularLocation>
        <location evidence="11">Cytoplasm</location>
    </subcellularLocation>
</comment>
<keyword evidence="11" id="KW-0963">Cytoplasm</keyword>
<dbReference type="InterPro" id="IPR001270">
    <property type="entry name" value="ClpA/B"/>
</dbReference>
<dbReference type="InterPro" id="IPR004176">
    <property type="entry name" value="Clp_R_N"/>
</dbReference>
<organism evidence="13 14">
    <name type="scientific">Streptomyces abikoensis</name>
    <dbReference type="NCBI Taxonomy" id="97398"/>
    <lineage>
        <taxon>Bacteria</taxon>
        <taxon>Bacillati</taxon>
        <taxon>Actinomycetota</taxon>
        <taxon>Actinomycetes</taxon>
        <taxon>Kitasatosporales</taxon>
        <taxon>Streptomycetaceae</taxon>
        <taxon>Streptomyces</taxon>
    </lineage>
</organism>
<keyword evidence="3 10" id="KW-0547">Nucleotide-binding</keyword>
<dbReference type="Gene3D" id="3.40.50.300">
    <property type="entry name" value="P-loop containing nucleotide triphosphate hydrolases"/>
    <property type="match status" value="3"/>
</dbReference>
<dbReference type="Pfam" id="PF00004">
    <property type="entry name" value="AAA"/>
    <property type="match status" value="1"/>
</dbReference>
<dbReference type="PANTHER" id="PTHR11638">
    <property type="entry name" value="ATP-DEPENDENT CLP PROTEASE"/>
    <property type="match status" value="1"/>
</dbReference>
<dbReference type="InterPro" id="IPR017730">
    <property type="entry name" value="Chaperonin_ClpB"/>
</dbReference>
<keyword evidence="14" id="KW-1185">Reference proteome</keyword>
<dbReference type="Proteomes" id="UP001611162">
    <property type="component" value="Unassembled WGS sequence"/>
</dbReference>
<dbReference type="Pfam" id="PF02861">
    <property type="entry name" value="Clp_N"/>
    <property type="match status" value="1"/>
</dbReference>
<accession>A0ABW7T7M5</accession>
<dbReference type="PROSITE" id="PS00871">
    <property type="entry name" value="CLPAB_2"/>
    <property type="match status" value="1"/>
</dbReference>
<evidence type="ECO:0000256" key="3">
    <source>
        <dbReference type="ARBA" id="ARBA00022741"/>
    </source>
</evidence>
<keyword evidence="7 10" id="KW-0143">Chaperone</keyword>
<name>A0ABW7T7M5_9ACTN</name>
<dbReference type="Gene3D" id="1.10.8.60">
    <property type="match status" value="1"/>
</dbReference>
<dbReference type="InterPro" id="IPR050130">
    <property type="entry name" value="ClpA_ClpB"/>
</dbReference>
<evidence type="ECO:0000313" key="14">
    <source>
        <dbReference type="Proteomes" id="UP001611162"/>
    </source>
</evidence>
<reference evidence="13 14" key="1">
    <citation type="submission" date="2024-10" db="EMBL/GenBank/DDBJ databases">
        <title>The Natural Products Discovery Center: Release of the First 8490 Sequenced Strains for Exploring Actinobacteria Biosynthetic Diversity.</title>
        <authorList>
            <person name="Kalkreuter E."/>
            <person name="Kautsar S.A."/>
            <person name="Yang D."/>
            <person name="Bader C.D."/>
            <person name="Teijaro C.N."/>
            <person name="Fluegel L."/>
            <person name="Davis C.M."/>
            <person name="Simpson J.R."/>
            <person name="Lauterbach L."/>
            <person name="Steele A.D."/>
            <person name="Gui C."/>
            <person name="Meng S."/>
            <person name="Li G."/>
            <person name="Viehrig K."/>
            <person name="Ye F."/>
            <person name="Su P."/>
            <person name="Kiefer A.F."/>
            <person name="Nichols A."/>
            <person name="Cepeda A.J."/>
            <person name="Yan W."/>
            <person name="Fan B."/>
            <person name="Jiang Y."/>
            <person name="Adhikari A."/>
            <person name="Zheng C.-J."/>
            <person name="Schuster L."/>
            <person name="Cowan T.M."/>
            <person name="Smanski M.J."/>
            <person name="Chevrette M.G."/>
            <person name="De Carvalho L.P.S."/>
            <person name="Shen B."/>
        </authorList>
    </citation>
    <scope>NUCLEOTIDE SEQUENCE [LARGE SCALE GENOMIC DNA]</scope>
    <source>
        <strain evidence="13 14">NPDC020979</strain>
    </source>
</reference>
<evidence type="ECO:0000256" key="8">
    <source>
        <dbReference type="ARBA" id="ARBA00026057"/>
    </source>
</evidence>
<dbReference type="RefSeq" id="WP_397613824.1">
    <property type="nucleotide sequence ID" value="NZ_JBIRRB010000008.1"/>
</dbReference>
<dbReference type="InterPro" id="IPR019489">
    <property type="entry name" value="Clp_ATPase_C"/>
</dbReference>
<dbReference type="Pfam" id="PF10431">
    <property type="entry name" value="ClpB_D2-small"/>
    <property type="match status" value="1"/>
</dbReference>
<gene>
    <name evidence="11 13" type="primary">clpB</name>
    <name evidence="13" type="ORF">ACH4TF_24155</name>
</gene>
<dbReference type="InterPro" id="IPR018368">
    <property type="entry name" value="ClpA/B_CS1"/>
</dbReference>
<evidence type="ECO:0000256" key="2">
    <source>
        <dbReference type="ARBA" id="ARBA00022737"/>
    </source>
</evidence>
<dbReference type="InterPro" id="IPR003959">
    <property type="entry name" value="ATPase_AAA_core"/>
</dbReference>
<feature type="domain" description="Clp R" evidence="12">
    <location>
        <begin position="1"/>
        <end position="147"/>
    </location>
</feature>
<evidence type="ECO:0000313" key="13">
    <source>
        <dbReference type="EMBL" id="MFI0913530.1"/>
    </source>
</evidence>
<dbReference type="SMART" id="SM00382">
    <property type="entry name" value="AAA"/>
    <property type="match status" value="2"/>
</dbReference>
<evidence type="ECO:0000256" key="4">
    <source>
        <dbReference type="ARBA" id="ARBA00022840"/>
    </source>
</evidence>
<dbReference type="PRINTS" id="PR00300">
    <property type="entry name" value="CLPPROTEASEA"/>
</dbReference>
<dbReference type="Pfam" id="PF07724">
    <property type="entry name" value="AAA_2"/>
    <property type="match status" value="1"/>
</dbReference>
<feature type="coiled-coil region" evidence="11">
    <location>
        <begin position="414"/>
        <end position="531"/>
    </location>
</feature>
<dbReference type="InterPro" id="IPR041546">
    <property type="entry name" value="ClpA/ClpB_AAA_lid"/>
</dbReference>
<keyword evidence="6 11" id="KW-0175">Coiled coil</keyword>
<evidence type="ECO:0000256" key="9">
    <source>
        <dbReference type="PROSITE-ProRule" id="PRU01251"/>
    </source>
</evidence>
<sequence>MDAELTNKSREALSAASDRAVSAGHADMTPAHLLLALLAGRENENVMDLLAAVDADAAALRGGAERLLAGLPSVQGSTVAPPQPDRELMAVLADATERARDLGDEYISTEHLLMGLAARGGRAGELLADQGASAKKLLDAFEAARGGRRVTTPDPEGTYKALEKFGTDFTAAARDGKLDPVIGRDHEIRRVVQVLSRRTKNNPVLIGEPGVGKTAVVEGLAQRIVKGDVPESLKNKRLVALDLGAMVAGAKYRGEFEERLKTVLAEIKASDGQIITFIDELHTVVGAGAGGDSAMDAGNMLKPMLARGELRMVGATTLDEYRERIEKDPALERRFQQVLVAEPSVEDTIAILRGLKGRYEAHHKVQIADSALVAAATLSDRYITSRFLPDKAIDLVDEAASRLRMEIDSSPVEIDELQRAVDRLKMEELALRNESDEASKERLAKLRRDLADKEEELRGLTARWEKEKQSLNRVGELKERLDELRVQAERAQRDGDFDTASKLLYGEIPAVERELEEAAKAEVEAEQEAAAKDLMVKEDVGPDDIADVVASWTGIPAGRLLEGETQKLLRMEEELGKRLIGQAEAVRAVSDAVRRSRAGIADPDRPTGSFLFLGPTGVGKTELAKALADFLFDDERAMVRIDMSEYGEKHSVARLVGAPPGYVGYEEGGQLTEAVRRRPYTVVLLDEVEKAHHEVFDILLQVLDDGRLTDGQGRTVDFRNTILILTSNLGSAFLMDPLLKEEQKKEKVLETVRASFRPEFLNRLDDTVVFHPLGTDQLERIARIQIGHLQRRLADRRLTLDVSDDALRWLAWLGHTPETEGATQPDLAYGARPLRRLVQTAIGDRLARAILGGDVRDGDTVRVDVAAGAEELTVSPVREEAVAKTL</sequence>
<dbReference type="EMBL" id="JBIRRB010000008">
    <property type="protein sequence ID" value="MFI0913530.1"/>
    <property type="molecule type" value="Genomic_DNA"/>
</dbReference>
<evidence type="ECO:0000256" key="1">
    <source>
        <dbReference type="ARBA" id="ARBA00008675"/>
    </source>
</evidence>
<comment type="subunit">
    <text evidence="8">Homohexamer. The oligomerization is ATP-dependent.</text>
</comment>
<dbReference type="PANTHER" id="PTHR11638:SF18">
    <property type="entry name" value="HEAT SHOCK PROTEIN 104"/>
    <property type="match status" value="1"/>
</dbReference>
<proteinExistence type="inferred from homology"/>
<dbReference type="SUPFAM" id="SSF81923">
    <property type="entry name" value="Double Clp-N motif"/>
    <property type="match status" value="1"/>
</dbReference>
<keyword evidence="5 11" id="KW-0346">Stress response</keyword>
<dbReference type="InterPro" id="IPR027417">
    <property type="entry name" value="P-loop_NTPase"/>
</dbReference>
<comment type="subunit">
    <text evidence="11">Homohexamer; The oligomerization is ATP-dependent.</text>
</comment>
<evidence type="ECO:0000256" key="7">
    <source>
        <dbReference type="ARBA" id="ARBA00023186"/>
    </source>
</evidence>
<evidence type="ECO:0000259" key="12">
    <source>
        <dbReference type="PROSITE" id="PS51903"/>
    </source>
</evidence>
<dbReference type="CDD" id="cd19499">
    <property type="entry name" value="RecA-like_ClpB_Hsp104-like"/>
    <property type="match status" value="1"/>
</dbReference>
<dbReference type="SMART" id="SM01086">
    <property type="entry name" value="ClpB_D2-small"/>
    <property type="match status" value="1"/>
</dbReference>
<dbReference type="InterPro" id="IPR028299">
    <property type="entry name" value="ClpA/B_CS2"/>
</dbReference>
<dbReference type="PROSITE" id="PS51903">
    <property type="entry name" value="CLP_R"/>
    <property type="match status" value="1"/>
</dbReference>
<dbReference type="NCBIfam" id="TIGR03346">
    <property type="entry name" value="chaperone_ClpB"/>
    <property type="match status" value="1"/>
</dbReference>
<protein>
    <recommendedName>
        <fullName evidence="11">Chaperone protein ClpB</fullName>
    </recommendedName>
</protein>
<dbReference type="InterPro" id="IPR036628">
    <property type="entry name" value="Clp_N_dom_sf"/>
</dbReference>
<dbReference type="SUPFAM" id="SSF52540">
    <property type="entry name" value="P-loop containing nucleoside triphosphate hydrolases"/>
    <property type="match status" value="2"/>
</dbReference>
<dbReference type="Pfam" id="PF17871">
    <property type="entry name" value="AAA_lid_9"/>
    <property type="match status" value="1"/>
</dbReference>
<dbReference type="PROSITE" id="PS00870">
    <property type="entry name" value="CLPAB_1"/>
    <property type="match status" value="1"/>
</dbReference>
<comment type="function">
    <text evidence="11">Part of a stress-induced multi-chaperone system, it is involved in the recovery of the cell from heat-induced damage, in cooperation with DnaK, DnaJ and GrpE.</text>
</comment>
<dbReference type="InterPro" id="IPR003593">
    <property type="entry name" value="AAA+_ATPase"/>
</dbReference>
<dbReference type="Gene3D" id="1.10.1780.10">
    <property type="entry name" value="Clp, N-terminal domain"/>
    <property type="match status" value="1"/>
</dbReference>
<evidence type="ECO:0000256" key="6">
    <source>
        <dbReference type="ARBA" id="ARBA00023054"/>
    </source>
</evidence>
<evidence type="ECO:0000256" key="10">
    <source>
        <dbReference type="RuleBase" id="RU004432"/>
    </source>
</evidence>
<comment type="caution">
    <text evidence="13">The sequence shown here is derived from an EMBL/GenBank/DDBJ whole genome shotgun (WGS) entry which is preliminary data.</text>
</comment>
<evidence type="ECO:0000256" key="11">
    <source>
        <dbReference type="RuleBase" id="RU362034"/>
    </source>
</evidence>
<keyword evidence="4 10" id="KW-0067">ATP-binding</keyword>
<keyword evidence="2 9" id="KW-0677">Repeat</keyword>
<evidence type="ECO:0000256" key="5">
    <source>
        <dbReference type="ARBA" id="ARBA00023016"/>
    </source>
</evidence>